<dbReference type="SUPFAM" id="SSF53850">
    <property type="entry name" value="Periplasmic binding protein-like II"/>
    <property type="match status" value="1"/>
</dbReference>
<gene>
    <name evidence="3" type="ORF">HYY65_00350</name>
</gene>
<accession>A0A932GM20</accession>
<dbReference type="InterPro" id="IPR042100">
    <property type="entry name" value="Bug_dom1"/>
</dbReference>
<dbReference type="PANTHER" id="PTHR42928">
    <property type="entry name" value="TRICARBOXYLATE-BINDING PROTEIN"/>
    <property type="match status" value="1"/>
</dbReference>
<proteinExistence type="inferred from homology"/>
<dbReference type="Proteomes" id="UP000741360">
    <property type="component" value="Unassembled WGS sequence"/>
</dbReference>
<organism evidence="3 4">
    <name type="scientific">Tectimicrobiota bacterium</name>
    <dbReference type="NCBI Taxonomy" id="2528274"/>
    <lineage>
        <taxon>Bacteria</taxon>
        <taxon>Pseudomonadati</taxon>
        <taxon>Nitrospinota/Tectimicrobiota group</taxon>
        <taxon>Candidatus Tectimicrobiota</taxon>
    </lineage>
</organism>
<dbReference type="EMBL" id="JACPSX010000006">
    <property type="protein sequence ID" value="MBI3013527.1"/>
    <property type="molecule type" value="Genomic_DNA"/>
</dbReference>
<comment type="similarity">
    <text evidence="1">Belongs to the UPF0065 (bug) family.</text>
</comment>
<evidence type="ECO:0008006" key="5">
    <source>
        <dbReference type="Google" id="ProtNLM"/>
    </source>
</evidence>
<name>A0A932GM20_UNCTE</name>
<evidence type="ECO:0000313" key="4">
    <source>
        <dbReference type="Proteomes" id="UP000741360"/>
    </source>
</evidence>
<evidence type="ECO:0000256" key="2">
    <source>
        <dbReference type="SAM" id="SignalP"/>
    </source>
</evidence>
<feature type="signal peptide" evidence="2">
    <location>
        <begin position="1"/>
        <end position="26"/>
    </location>
</feature>
<feature type="chain" id="PRO_5037969269" description="Tripartite tricarboxylate transporter substrate binding protein" evidence="2">
    <location>
        <begin position="27"/>
        <end position="362"/>
    </location>
</feature>
<reference evidence="3" key="1">
    <citation type="submission" date="2020-07" db="EMBL/GenBank/DDBJ databases">
        <title>Huge and variable diversity of episymbiotic CPR bacteria and DPANN archaea in groundwater ecosystems.</title>
        <authorList>
            <person name="He C.Y."/>
            <person name="Keren R."/>
            <person name="Whittaker M."/>
            <person name="Farag I.F."/>
            <person name="Doudna J."/>
            <person name="Cate J.H.D."/>
            <person name="Banfield J.F."/>
        </authorList>
    </citation>
    <scope>NUCLEOTIDE SEQUENCE</scope>
    <source>
        <strain evidence="3">NC_groundwater_717_Ag_S-0.2um_59_8</strain>
    </source>
</reference>
<sequence length="362" mass="40011">MKAIHASAVLLAVALLLGAAWGPVAASTPTSPPPSAAKEFFRGKDITLVPMTSTGTYDFIARLIAPKLKQVLDARAVIVQYRGGGFEAVANYIYNRVKPDGLTMLHFALGSRGWSQLMAAPGVEFDVRQFVPVAQFMPPPGAVLMANGNLGVKTVSNLKNLKQFRVGTTSRYSDVQLLSTLLFENFGISNAKWVTGYTGAIETLLAVQKGEIEATAGVTTSVALQRKKDIDTGIYTLFTIYSEKRVGAFPDAPTAFELGEWRADLKPWLETAMAMSQLYNTWVLPPGTPADRVAYLRQVFEEDLWTDAEIKKGLMTLFQDYAQFRPGSEIEQIIKKAFPQTRTFPEADRSWMRQLIDKWSTR</sequence>
<keyword evidence="2" id="KW-0732">Signal</keyword>
<evidence type="ECO:0000256" key="1">
    <source>
        <dbReference type="ARBA" id="ARBA00006987"/>
    </source>
</evidence>
<dbReference type="InterPro" id="IPR005064">
    <property type="entry name" value="BUG"/>
</dbReference>
<dbReference type="Gene3D" id="3.40.190.10">
    <property type="entry name" value="Periplasmic binding protein-like II"/>
    <property type="match status" value="1"/>
</dbReference>
<comment type="caution">
    <text evidence="3">The sequence shown here is derived from an EMBL/GenBank/DDBJ whole genome shotgun (WGS) entry which is preliminary data.</text>
</comment>
<evidence type="ECO:0000313" key="3">
    <source>
        <dbReference type="EMBL" id="MBI3013527.1"/>
    </source>
</evidence>
<protein>
    <recommendedName>
        <fullName evidence="5">Tripartite tricarboxylate transporter substrate binding protein</fullName>
    </recommendedName>
</protein>
<dbReference type="Gene3D" id="3.40.190.150">
    <property type="entry name" value="Bordetella uptake gene, domain 1"/>
    <property type="match status" value="1"/>
</dbReference>
<dbReference type="AlphaFoldDB" id="A0A932GM20"/>
<dbReference type="PANTHER" id="PTHR42928:SF5">
    <property type="entry name" value="BLR1237 PROTEIN"/>
    <property type="match status" value="1"/>
</dbReference>
<dbReference type="Pfam" id="PF03401">
    <property type="entry name" value="TctC"/>
    <property type="match status" value="1"/>
</dbReference>